<accession>A0A553CK62</accession>
<organism evidence="3 4">
    <name type="scientific">Flavobacterium franklandianum</name>
    <dbReference type="NCBI Taxonomy" id="2594430"/>
    <lineage>
        <taxon>Bacteria</taxon>
        <taxon>Pseudomonadati</taxon>
        <taxon>Bacteroidota</taxon>
        <taxon>Flavobacteriia</taxon>
        <taxon>Flavobacteriales</taxon>
        <taxon>Flavobacteriaceae</taxon>
        <taxon>Flavobacterium</taxon>
    </lineage>
</organism>
<dbReference type="InterPro" id="IPR050879">
    <property type="entry name" value="Acyltransferase_3"/>
</dbReference>
<comment type="caution">
    <text evidence="3">The sequence shown here is derived from an EMBL/GenBank/DDBJ whole genome shotgun (WGS) entry which is preliminary data.</text>
</comment>
<dbReference type="PANTHER" id="PTHR23028">
    <property type="entry name" value="ACETYLTRANSFERASE"/>
    <property type="match status" value="1"/>
</dbReference>
<dbReference type="GO" id="GO:0000271">
    <property type="term" value="P:polysaccharide biosynthetic process"/>
    <property type="evidence" value="ECO:0007669"/>
    <property type="project" value="TreeGrafter"/>
</dbReference>
<sequence>MNDKIYLPGLNGIRAIAALSVVFSHINNRLDYYKLPKSELLDLANFGVTMFFTLSGFLITYLLLKEIEKTGTIDIKKFYMRRVLRIWPLYYLYLFIVVFLNGIENLQWPILFYIFILPNFKNSFVGVFATVVGSKNLVFMIGHYWSLGVEEQFYAFWPWMVRKTKILFRFLVIFPIFYIVLKISLKLLGVPYGVLTFFHYTRFGCLTIGALGAYLFYHNSPKIKWIIGKWWIEAMAWMVLLIVALNKFHLASVIDHEIISIVTLIIIFNQIANPKRLISLENKTFDYLGKISFGLYVYNPLVIYGMSFLLNKLDIENQMLKQIMIYVSVVVAIVLVAHLSYYYFEKRFLKIKLNYTTVHSAASKSESLT</sequence>
<proteinExistence type="predicted"/>
<evidence type="ECO:0000256" key="1">
    <source>
        <dbReference type="SAM" id="Phobius"/>
    </source>
</evidence>
<feature type="transmembrane region" description="Helical" evidence="1">
    <location>
        <begin position="84"/>
        <end position="103"/>
    </location>
</feature>
<dbReference type="OrthoDB" id="290051at2"/>
<dbReference type="GO" id="GO:0016020">
    <property type="term" value="C:membrane"/>
    <property type="evidence" value="ECO:0007669"/>
    <property type="project" value="TreeGrafter"/>
</dbReference>
<keyword evidence="4" id="KW-1185">Reference proteome</keyword>
<dbReference type="EMBL" id="VJZR01000007">
    <property type="protein sequence ID" value="TRX20892.1"/>
    <property type="molecule type" value="Genomic_DNA"/>
</dbReference>
<evidence type="ECO:0000313" key="4">
    <source>
        <dbReference type="Proteomes" id="UP000318585"/>
    </source>
</evidence>
<keyword evidence="1" id="KW-0812">Transmembrane</keyword>
<feature type="transmembrane region" description="Helical" evidence="1">
    <location>
        <begin position="166"/>
        <end position="185"/>
    </location>
</feature>
<feature type="domain" description="Acyltransferase 3" evidence="2">
    <location>
        <begin position="8"/>
        <end position="338"/>
    </location>
</feature>
<keyword evidence="3" id="KW-0012">Acyltransferase</keyword>
<protein>
    <submittedName>
        <fullName evidence="3">Acyltransferase</fullName>
    </submittedName>
</protein>
<feature type="transmembrane region" description="Helical" evidence="1">
    <location>
        <begin position="123"/>
        <end position="145"/>
    </location>
</feature>
<feature type="transmembrane region" description="Helical" evidence="1">
    <location>
        <begin position="230"/>
        <end position="248"/>
    </location>
</feature>
<feature type="transmembrane region" description="Helical" evidence="1">
    <location>
        <begin position="323"/>
        <end position="344"/>
    </location>
</feature>
<name>A0A553CK62_9FLAO</name>
<dbReference type="PANTHER" id="PTHR23028:SF53">
    <property type="entry name" value="ACYL_TRANSF_3 DOMAIN-CONTAINING PROTEIN"/>
    <property type="match status" value="1"/>
</dbReference>
<feature type="transmembrane region" description="Helical" evidence="1">
    <location>
        <begin position="293"/>
        <end position="311"/>
    </location>
</feature>
<evidence type="ECO:0000259" key="2">
    <source>
        <dbReference type="Pfam" id="PF01757"/>
    </source>
</evidence>
<keyword evidence="3" id="KW-0808">Transferase</keyword>
<gene>
    <name evidence="3" type="ORF">FNW17_09490</name>
</gene>
<feature type="transmembrane region" description="Helical" evidence="1">
    <location>
        <begin position="197"/>
        <end position="218"/>
    </location>
</feature>
<keyword evidence="1" id="KW-1133">Transmembrane helix</keyword>
<dbReference type="AlphaFoldDB" id="A0A553CK62"/>
<feature type="transmembrane region" description="Helical" evidence="1">
    <location>
        <begin position="7"/>
        <end position="26"/>
    </location>
</feature>
<feature type="transmembrane region" description="Helical" evidence="1">
    <location>
        <begin position="46"/>
        <end position="64"/>
    </location>
</feature>
<evidence type="ECO:0000313" key="3">
    <source>
        <dbReference type="EMBL" id="TRX20892.1"/>
    </source>
</evidence>
<dbReference type="Pfam" id="PF01757">
    <property type="entry name" value="Acyl_transf_3"/>
    <property type="match status" value="1"/>
</dbReference>
<feature type="transmembrane region" description="Helical" evidence="1">
    <location>
        <begin position="254"/>
        <end position="272"/>
    </location>
</feature>
<dbReference type="GO" id="GO:0016747">
    <property type="term" value="F:acyltransferase activity, transferring groups other than amino-acyl groups"/>
    <property type="evidence" value="ECO:0007669"/>
    <property type="project" value="InterPro"/>
</dbReference>
<dbReference type="Proteomes" id="UP000318585">
    <property type="component" value="Unassembled WGS sequence"/>
</dbReference>
<reference evidence="3 4" key="1">
    <citation type="submission" date="2019-07" db="EMBL/GenBank/DDBJ databases">
        <title>Novel species of Flavobacterium.</title>
        <authorList>
            <person name="Liu Q."/>
            <person name="Xin Y.-H."/>
        </authorList>
    </citation>
    <scope>NUCLEOTIDE SEQUENCE [LARGE SCALE GENOMIC DNA]</scope>
    <source>
        <strain evidence="3 4">LB3P56</strain>
    </source>
</reference>
<dbReference type="RefSeq" id="WP_143391767.1">
    <property type="nucleotide sequence ID" value="NZ_VJZQ01000030.1"/>
</dbReference>
<keyword evidence="1" id="KW-0472">Membrane</keyword>
<dbReference type="InterPro" id="IPR002656">
    <property type="entry name" value="Acyl_transf_3_dom"/>
</dbReference>